<protein>
    <submittedName>
        <fullName evidence="1">Uncharacterized protein</fullName>
    </submittedName>
</protein>
<dbReference type="Proteomes" id="UP000181909">
    <property type="component" value="Unassembled WGS sequence"/>
</dbReference>
<name>A0A1K1VSA5_STRAR</name>
<dbReference type="AlphaFoldDB" id="A0A1K1VSA5"/>
<evidence type="ECO:0000313" key="1">
    <source>
        <dbReference type="EMBL" id="SFX27747.1"/>
    </source>
</evidence>
<accession>A0A1K1VSA5</accession>
<dbReference type="STRING" id="1893.SAMN02787144_100291"/>
<sequence length="252" mass="26310">MSNEVHELLGRAAGEAGQPATTTRAVYAGAARVRLRRRVTVSVAAAAVVAAGAVAVPNLAPKGDTQETTVAAPVELVGNGGRAKELAKVLPKDVGDIDQVSLSVIRDGETSEQEMPHLEGPLDGHFSVRKDGGVGYLVIGYLDTGDPGAADPAGDPCKPAQGQPGLADCVNEELPDGRVLTTWSDPMNHEVAPQWGKELVGRLTLKDGGVLAVRDSTGFKGERAQGPLMKTPPLTRAQLRELLLSPELLPKK</sequence>
<evidence type="ECO:0000313" key="2">
    <source>
        <dbReference type="Proteomes" id="UP000181909"/>
    </source>
</evidence>
<gene>
    <name evidence="1" type="ORF">SAMN02787144_100291</name>
</gene>
<dbReference type="OrthoDB" id="4187682at2"/>
<organism evidence="1 2">
    <name type="scientific">Streptomyces atratus</name>
    <dbReference type="NCBI Taxonomy" id="1893"/>
    <lineage>
        <taxon>Bacteria</taxon>
        <taxon>Bacillati</taxon>
        <taxon>Actinomycetota</taxon>
        <taxon>Actinomycetes</taxon>
        <taxon>Kitasatosporales</taxon>
        <taxon>Streptomycetaceae</taxon>
        <taxon>Streptomyces</taxon>
    </lineage>
</organism>
<reference evidence="1 2" key="1">
    <citation type="submission" date="2016-11" db="EMBL/GenBank/DDBJ databases">
        <authorList>
            <person name="Jaros S."/>
            <person name="Januszkiewicz K."/>
            <person name="Wedrychowicz H."/>
        </authorList>
    </citation>
    <scope>NUCLEOTIDE SEQUENCE [LARGE SCALE GENOMIC DNA]</scope>
    <source>
        <strain evidence="1 2">OK807</strain>
    </source>
</reference>
<dbReference type="RefSeq" id="WP_072483788.1">
    <property type="nucleotide sequence ID" value="NZ_FPJO01000002.1"/>
</dbReference>
<proteinExistence type="predicted"/>
<dbReference type="EMBL" id="FPJO01000002">
    <property type="protein sequence ID" value="SFX27747.1"/>
    <property type="molecule type" value="Genomic_DNA"/>
</dbReference>